<dbReference type="PRINTS" id="PR00071">
    <property type="entry name" value="HMGCOARDTASE"/>
</dbReference>
<comment type="catalytic activity">
    <reaction evidence="11">
        <text>(R)-mevalonate + 2 NADP(+) + CoA = (3S)-3-hydroxy-3-methylglutaryl-CoA + 2 NADPH + 2 H(+)</text>
        <dbReference type="Rhea" id="RHEA:15989"/>
        <dbReference type="ChEBI" id="CHEBI:15378"/>
        <dbReference type="ChEBI" id="CHEBI:36464"/>
        <dbReference type="ChEBI" id="CHEBI:43074"/>
        <dbReference type="ChEBI" id="CHEBI:57287"/>
        <dbReference type="ChEBI" id="CHEBI:57783"/>
        <dbReference type="ChEBI" id="CHEBI:58349"/>
        <dbReference type="EC" id="1.1.1.34"/>
    </reaction>
</comment>
<dbReference type="PROSITE" id="PS50156">
    <property type="entry name" value="SSD"/>
    <property type="match status" value="1"/>
</dbReference>
<dbReference type="GO" id="GO:0008299">
    <property type="term" value="P:isoprenoid biosynthetic process"/>
    <property type="evidence" value="ECO:0007669"/>
    <property type="project" value="InterPro"/>
</dbReference>
<dbReference type="InterPro" id="IPR004554">
    <property type="entry name" value="HMG_CoA_Rdtase_eu_arc"/>
</dbReference>
<keyword evidence="9 11" id="KW-0472">Membrane</keyword>
<dbReference type="Gene3D" id="3.90.770.10">
    <property type="entry name" value="3-hydroxy-3-methylglutaryl-coenzyme A Reductase, Chain A, domain 2"/>
    <property type="match status" value="1"/>
</dbReference>
<feature type="transmembrane region" description="Helical" evidence="11">
    <location>
        <begin position="527"/>
        <end position="547"/>
    </location>
</feature>
<dbReference type="InterPro" id="IPR023074">
    <property type="entry name" value="HMG_CoA_Rdtase_cat_sf"/>
</dbReference>
<dbReference type="SUPFAM" id="SSF55035">
    <property type="entry name" value="NAD-binding domain of HMG-CoA reductase"/>
    <property type="match status" value="1"/>
</dbReference>
<feature type="compositionally biased region" description="Basic and acidic residues" evidence="12">
    <location>
        <begin position="634"/>
        <end position="643"/>
    </location>
</feature>
<evidence type="ECO:0000259" key="13">
    <source>
        <dbReference type="PROSITE" id="PS50156"/>
    </source>
</evidence>
<comment type="similarity">
    <text evidence="3 11">Belongs to the HMG-CoA reductase family.</text>
</comment>
<feature type="transmembrane region" description="Helical" evidence="11">
    <location>
        <begin position="27"/>
        <end position="49"/>
    </location>
</feature>
<evidence type="ECO:0000256" key="10">
    <source>
        <dbReference type="ARBA" id="ARBA00056313"/>
    </source>
</evidence>
<dbReference type="NCBIfam" id="TIGR00533">
    <property type="entry name" value="HMG_CoA_R_NADP"/>
    <property type="match status" value="1"/>
</dbReference>
<dbReference type="InterPro" id="IPR002202">
    <property type="entry name" value="HMG_CoA_Rdtase"/>
</dbReference>
<dbReference type="STRING" id="1789683.A0A1X7QZS3"/>
<dbReference type="GO" id="GO:0006696">
    <property type="term" value="P:ergosterol biosynthetic process"/>
    <property type="evidence" value="ECO:0007669"/>
    <property type="project" value="UniProtKB-ARBA"/>
</dbReference>
<dbReference type="GO" id="GO:0005635">
    <property type="term" value="C:nuclear envelope"/>
    <property type="evidence" value="ECO:0007669"/>
    <property type="project" value="UniProtKB-SubCell"/>
</dbReference>
<evidence type="ECO:0000313" key="15">
    <source>
        <dbReference type="Proteomes" id="UP000196158"/>
    </source>
</evidence>
<dbReference type="PROSITE" id="PS00318">
    <property type="entry name" value="HMG_COA_REDUCTASE_2"/>
    <property type="match status" value="1"/>
</dbReference>
<dbReference type="InterPro" id="IPR009023">
    <property type="entry name" value="HMG_CoA_Rdtase_NAD(P)-bd_sf"/>
</dbReference>
<name>A0A1X7QZS3_9SACH</name>
<dbReference type="InterPro" id="IPR023076">
    <property type="entry name" value="HMG_CoA_Rdtase_CS"/>
</dbReference>
<dbReference type="SUPFAM" id="SSF56542">
    <property type="entry name" value="Substrate-binding domain of HMG-CoA reductase"/>
    <property type="match status" value="1"/>
</dbReference>
<dbReference type="PANTHER" id="PTHR10572">
    <property type="entry name" value="3-HYDROXY-3-METHYLGLUTARYL-COENZYME A REDUCTASE"/>
    <property type="match status" value="1"/>
</dbReference>
<evidence type="ECO:0000256" key="9">
    <source>
        <dbReference type="ARBA" id="ARBA00023136"/>
    </source>
</evidence>
<dbReference type="Gene3D" id="3.30.70.420">
    <property type="entry name" value="Hydroxymethylglutaryl-CoA reductase, class I/II, NAD/NADP-binding domain"/>
    <property type="match status" value="1"/>
</dbReference>
<dbReference type="PANTHER" id="PTHR10572:SF24">
    <property type="entry name" value="3-HYDROXY-3-METHYLGLUTARYL-COENZYME A REDUCTASE"/>
    <property type="match status" value="1"/>
</dbReference>
<evidence type="ECO:0000256" key="3">
    <source>
        <dbReference type="ARBA" id="ARBA00007661"/>
    </source>
</evidence>
<evidence type="ECO:0000256" key="2">
    <source>
        <dbReference type="ARBA" id="ARBA00004477"/>
    </source>
</evidence>
<dbReference type="InterPro" id="IPR009029">
    <property type="entry name" value="HMG_CoA_Rdtase_sub-bd_dom_sf"/>
</dbReference>
<proteinExistence type="inferred from homology"/>
<evidence type="ECO:0000256" key="8">
    <source>
        <dbReference type="ARBA" id="ARBA00023002"/>
    </source>
</evidence>
<feature type="domain" description="SSD" evidence="13">
    <location>
        <begin position="200"/>
        <end position="370"/>
    </location>
</feature>
<dbReference type="FunFam" id="1.10.3270.10:FF:000001">
    <property type="entry name" value="3-hydroxy-3-methylglutaryl coenzyme A reductase"/>
    <property type="match status" value="1"/>
</dbReference>
<dbReference type="GO" id="GO:0005789">
    <property type="term" value="C:endoplasmic reticulum membrane"/>
    <property type="evidence" value="ECO:0007669"/>
    <property type="project" value="UniProtKB-SubCell"/>
</dbReference>
<evidence type="ECO:0000256" key="6">
    <source>
        <dbReference type="ARBA" id="ARBA00022857"/>
    </source>
</evidence>
<keyword evidence="4 11" id="KW-0812">Transmembrane</keyword>
<comment type="subcellular location">
    <subcellularLocation>
        <location evidence="2 11">Endoplasmic reticulum membrane</location>
        <topology evidence="2 11">Multi-pass membrane protein</topology>
    </subcellularLocation>
    <subcellularLocation>
        <location evidence="1">Nucleus envelope</location>
    </subcellularLocation>
</comment>
<dbReference type="OrthoDB" id="310654at2759"/>
<gene>
    <name evidence="14" type="ORF">KASA_0Q12815G</name>
</gene>
<feature type="transmembrane region" description="Helical" evidence="11">
    <location>
        <begin position="345"/>
        <end position="367"/>
    </location>
</feature>
<dbReference type="InterPro" id="IPR053958">
    <property type="entry name" value="HMGCR/SNAP/NPC1-like_SSD"/>
</dbReference>
<dbReference type="PROSITE" id="PS00066">
    <property type="entry name" value="HMG_COA_REDUCTASE_1"/>
    <property type="match status" value="1"/>
</dbReference>
<organism evidence="14 15">
    <name type="scientific">Maudiozyma saulgeensis</name>
    <dbReference type="NCBI Taxonomy" id="1789683"/>
    <lineage>
        <taxon>Eukaryota</taxon>
        <taxon>Fungi</taxon>
        <taxon>Dikarya</taxon>
        <taxon>Ascomycota</taxon>
        <taxon>Saccharomycotina</taxon>
        <taxon>Saccharomycetes</taxon>
        <taxon>Saccharomycetales</taxon>
        <taxon>Saccharomycetaceae</taxon>
        <taxon>Maudiozyma</taxon>
    </lineage>
</organism>
<feature type="compositionally biased region" description="Low complexity" evidence="12">
    <location>
        <begin position="601"/>
        <end position="630"/>
    </location>
</feature>
<dbReference type="AlphaFoldDB" id="A0A1X7QZS3"/>
<keyword evidence="15" id="KW-1185">Reference proteome</keyword>
<evidence type="ECO:0000256" key="7">
    <source>
        <dbReference type="ARBA" id="ARBA00022989"/>
    </source>
</evidence>
<keyword evidence="5 11" id="KW-0256">Endoplasmic reticulum</keyword>
<sequence length="1119" mass="123278">MPLLFKGFNRMAKPFAVTAQFSAKHPIHVILSVLFITTVAYLSVIQYYVSGFQFSTSLENKVSDLTDYEFSNVFQSCTHFYKDSPKAKEWTQISLAQARENFPDSNHFFLHKLRFDPKDIISPILPTFNNTIYDSNNTKYILEQNPDAIDDQLYCHKGISNATQWREINHQGSNWFDLARIVTNLYELGTNHINEADSFDIIIISMAYVTMVYTIFNLFVKLNQESEQSNYWLGISTIVNSGCSLVLSLYVTQCYLKRTVPILSLIEGLPFLIVILGFKNQIKLATNALKKIEKISISKKITPDRIVHDAMLEEGGRLVQDNLLCLIAFIGCSIYAKSLSILSNFCILSAMILIFEVFLTCTFYSAIISLKLEIKVIHRSTIIKQTLEEDGVIPMTAEAISNAKENKSTNNIWLLSPTSLAFGKLILVGCFLFIHIYNFGLGSFSNYQNFVDYIMNYSSDNDTIISHPKALPQFVKLIHNSDNSDKRPILISLIPTQYYEPTKKIHEIEDFIIDLLHYISKAIRDRFISKLVFFALIISASINIYLLHAARIHINYTADDLIRKKDSLLKKIREVPSLAGPSSSKSTKKDKTTKKQKNNKNKSPAPQKSANMNIIPSNPSQSSFSSTTSSENDDNSKPSHTVEEIEEILKTGSEIKDLQDKDVATLVVNNKLPLYALEKKLGDTTRAVLVRRKALAVLADSPVLSTERLPYKHYDYDRVFGACCENVIGYMPLPVGVIGPLVIDGVPYHIPMATTEGCLVASAMRGCKAINSGGGAVTVLTKDGMTRGPCVRFPSLARSGACKIWLDSVEGQEKIKKAFNSTSRFARLQHIQTALAGDLLFIRFRTTTGDAMGMNMISKGVEFSLKQMVEELGWEDMEVVSVSGNYCTDKKPAAINWIEGRGKSVVAEATIPGEVVRNVLKSDVSALVELNISKNLIGSAMAGSVGGFNAHAANLLTAVYLALGQDPAQNVESSNCITLMREIDGDLRISVSMPCIEVGTIGGGTVLEPQGAMLDLLGVRGPHPTSPGSNARQLAKIIACAVMAGELSLCAALAAGHLVQSHMTHNRAKKPEAAPTTAPITAPSLNSSTPSTSNAQSTDSTPVNDIERLKEGAVTCIKS</sequence>
<keyword evidence="6 11" id="KW-0521">NADP</keyword>
<feature type="region of interest" description="Disordered" evidence="12">
    <location>
        <begin position="577"/>
        <end position="643"/>
    </location>
</feature>
<feature type="transmembrane region" description="Helical" evidence="11">
    <location>
        <begin position="201"/>
        <end position="219"/>
    </location>
</feature>
<dbReference type="InterPro" id="IPR000731">
    <property type="entry name" value="SSD"/>
</dbReference>
<evidence type="ECO:0000313" key="14">
    <source>
        <dbReference type="EMBL" id="SMN18744.1"/>
    </source>
</evidence>
<comment type="function">
    <text evidence="10">HMG-CoA reductase; part of the first module of ergosterol biosynthesis pathway constitutes by the early steps of the pathway, conserved across all eukaryotes, and which results in the formation of mevalonate from acetyl-coenzyme A (acetyl-CoA). HMG1 and HMG2 catalyze the reduction of hydroxymethylglutaryl-CoA (HMG-CoA) to mevalonate that is the rate-limiting step within the first mosule. The first module starts with the action of the cytosolic acetyl-CoA acetyltransferase ERG10 that catalyzes the formation of acetoacetyl-CoA. The hydroxymethylglutaryl-CoA synthase ERG13 then condenses acetyl-CoA with acetoacetyl-CoA to form HMG-CoA. The rate-limiting step of the early module is the reduction to mevalonate by the 3-hydroxy-3-methylglutaryl-coenzyme A (HMG-CoA) reductases HMG1 and HMG2 which are derived from a single ancestral HMGR gene by gene duplication.</text>
</comment>
<feature type="region of interest" description="Disordered" evidence="12">
    <location>
        <begin position="1064"/>
        <end position="1106"/>
    </location>
</feature>
<feature type="transmembrane region" description="Helical" evidence="11">
    <location>
        <begin position="231"/>
        <end position="252"/>
    </location>
</feature>
<dbReference type="GO" id="GO:0015936">
    <property type="term" value="P:coenzyme A metabolic process"/>
    <property type="evidence" value="ECO:0007669"/>
    <property type="project" value="InterPro"/>
</dbReference>
<keyword evidence="7 11" id="KW-1133">Transmembrane helix</keyword>
<feature type="compositionally biased region" description="Low complexity" evidence="12">
    <location>
        <begin position="1073"/>
        <end position="1095"/>
    </location>
</feature>
<evidence type="ECO:0000256" key="1">
    <source>
        <dbReference type="ARBA" id="ARBA00004259"/>
    </source>
</evidence>
<dbReference type="InterPro" id="IPR025583">
    <property type="entry name" value="HMG-CoA_N_dom"/>
</dbReference>
<dbReference type="FunFam" id="3.90.770.10:FF:000001">
    <property type="entry name" value="3-hydroxy-3-methylglutaryl coenzyme A reductase"/>
    <property type="match status" value="1"/>
</dbReference>
<dbReference type="Pfam" id="PF00368">
    <property type="entry name" value="HMG-CoA_red"/>
    <property type="match status" value="1"/>
</dbReference>
<dbReference type="EMBL" id="FXLY01000002">
    <property type="protein sequence ID" value="SMN18744.1"/>
    <property type="molecule type" value="Genomic_DNA"/>
</dbReference>
<evidence type="ECO:0000256" key="4">
    <source>
        <dbReference type="ARBA" id="ARBA00022692"/>
    </source>
</evidence>
<dbReference type="PROSITE" id="PS50065">
    <property type="entry name" value="HMG_COA_REDUCTASE_4"/>
    <property type="match status" value="1"/>
</dbReference>
<comment type="pathway">
    <text evidence="11">Metabolic intermediate biosynthesis; (R)-mevalonate biosynthesis; (R)-mevalonate from acetyl-CoA: step 3/3.</text>
</comment>
<protein>
    <recommendedName>
        <fullName evidence="11">3-hydroxy-3-methylglutaryl coenzyme A reductase</fullName>
        <shortName evidence="11">HMG-CoA reductase</shortName>
        <ecNumber evidence="11">1.1.1.34</ecNumber>
    </recommendedName>
</protein>
<feature type="compositionally biased region" description="Basic residues" evidence="12">
    <location>
        <begin position="586"/>
        <end position="600"/>
    </location>
</feature>
<accession>A0A1X7QZS3</accession>
<dbReference type="Gene3D" id="1.10.3270.10">
    <property type="entry name" value="HMGR, N-terminal domain"/>
    <property type="match status" value="1"/>
</dbReference>
<dbReference type="Pfam" id="PF12349">
    <property type="entry name" value="Sterol-sensing"/>
    <property type="match status" value="1"/>
</dbReference>
<evidence type="ECO:0000256" key="12">
    <source>
        <dbReference type="SAM" id="MobiDB-lite"/>
    </source>
</evidence>
<dbReference type="GO" id="GO:0005778">
    <property type="term" value="C:peroxisomal membrane"/>
    <property type="evidence" value="ECO:0007669"/>
    <property type="project" value="TreeGrafter"/>
</dbReference>
<dbReference type="EC" id="1.1.1.34" evidence="11"/>
<dbReference type="Proteomes" id="UP000196158">
    <property type="component" value="Unassembled WGS sequence"/>
</dbReference>
<dbReference type="CDD" id="cd00643">
    <property type="entry name" value="HMG-CoA_reductase_classI"/>
    <property type="match status" value="1"/>
</dbReference>
<dbReference type="PROSITE" id="PS01192">
    <property type="entry name" value="HMG_COA_REDUCTASE_3"/>
    <property type="match status" value="1"/>
</dbReference>
<dbReference type="FunFam" id="3.30.70.420:FF:000001">
    <property type="entry name" value="3-hydroxy-3-methylglutaryl coenzyme A reductase"/>
    <property type="match status" value="1"/>
</dbReference>
<evidence type="ECO:0000256" key="5">
    <source>
        <dbReference type="ARBA" id="ARBA00022824"/>
    </source>
</evidence>
<keyword evidence="8 11" id="KW-0560">Oxidoreductase</keyword>
<dbReference type="InterPro" id="IPR023282">
    <property type="entry name" value="HMG_CoA_Rdtase_N"/>
</dbReference>
<dbReference type="GO" id="GO:0004420">
    <property type="term" value="F:hydroxymethylglutaryl-CoA reductase (NADPH) activity"/>
    <property type="evidence" value="ECO:0007669"/>
    <property type="project" value="UniProtKB-EC"/>
</dbReference>
<reference evidence="14 15" key="1">
    <citation type="submission" date="2017-04" db="EMBL/GenBank/DDBJ databases">
        <authorList>
            <person name="Afonso C.L."/>
            <person name="Miller P.J."/>
            <person name="Scott M.A."/>
            <person name="Spackman E."/>
            <person name="Goraichik I."/>
            <person name="Dimitrov K.M."/>
            <person name="Suarez D.L."/>
            <person name="Swayne D.E."/>
        </authorList>
    </citation>
    <scope>NUCLEOTIDE SEQUENCE [LARGE SCALE GENOMIC DNA]</scope>
</reference>
<dbReference type="Pfam" id="PF13323">
    <property type="entry name" value="HPIH"/>
    <property type="match status" value="1"/>
</dbReference>
<evidence type="ECO:0000256" key="11">
    <source>
        <dbReference type="RuleBase" id="RU361219"/>
    </source>
</evidence>
<feature type="transmembrane region" description="Helical" evidence="11">
    <location>
        <begin position="259"/>
        <end position="278"/>
    </location>
</feature>